<name>A0ABQ1HM60_9GAMM</name>
<reference evidence="3" key="1">
    <citation type="journal article" date="2019" name="Int. J. Syst. Evol. Microbiol.">
        <title>The Global Catalogue of Microorganisms (GCM) 10K type strain sequencing project: providing services to taxonomists for standard genome sequencing and annotation.</title>
        <authorList>
            <consortium name="The Broad Institute Genomics Platform"/>
            <consortium name="The Broad Institute Genome Sequencing Center for Infectious Disease"/>
            <person name="Wu L."/>
            <person name="Ma J."/>
        </authorList>
    </citation>
    <scope>NUCLEOTIDE SEQUENCE [LARGE SCALE GENOMIC DNA]</scope>
    <source>
        <strain evidence="3">CGMCC 1.15905</strain>
    </source>
</reference>
<evidence type="ECO:0000256" key="1">
    <source>
        <dbReference type="SAM" id="SignalP"/>
    </source>
</evidence>
<accession>A0ABQ1HM60</accession>
<feature type="signal peptide" evidence="1">
    <location>
        <begin position="1"/>
        <end position="29"/>
    </location>
</feature>
<keyword evidence="3" id="KW-1185">Reference proteome</keyword>
<dbReference type="SUPFAM" id="SSF51445">
    <property type="entry name" value="(Trans)glycosidases"/>
    <property type="match status" value="1"/>
</dbReference>
<dbReference type="EMBL" id="BMKC01000003">
    <property type="protein sequence ID" value="GGA82999.1"/>
    <property type="molecule type" value="Genomic_DNA"/>
</dbReference>
<evidence type="ECO:0000313" key="3">
    <source>
        <dbReference type="Proteomes" id="UP000623419"/>
    </source>
</evidence>
<keyword evidence="1" id="KW-0732">Signal</keyword>
<comment type="caution">
    <text evidence="2">The sequence shown here is derived from an EMBL/GenBank/DDBJ whole genome shotgun (WGS) entry which is preliminary data.</text>
</comment>
<evidence type="ECO:0000313" key="2">
    <source>
        <dbReference type="EMBL" id="GGA82999.1"/>
    </source>
</evidence>
<dbReference type="Gene3D" id="3.20.20.80">
    <property type="entry name" value="Glycosidases"/>
    <property type="match status" value="1"/>
</dbReference>
<sequence>MPLRAAAFMMIASLGLLLAACRPSEPVPAALPASGVQDPQASAVPAPAPARHVAAHWFGRQWPKNFLSGFRREHVAEDFARLRADGFDTVVLLVAWGDFQPVFEPCCRYDERAFERLRFLLDRADEAGLKVMLRLGYGWSFHPEAGDIGERQQRVLNQPEVRAAFHAFLQRVSREVQDRESVVLAFMSWEDLWLRRVDESARADWLAYLATLPANEARSDALPDPVQDARLFHGYWDWLLVERFMKPAADLFPALSLEVRVDSDPRFETGPDGQPVVAEWIGHPGMLALPAGQPLTIYWAPYWGALNQGERLPAERSLELLDTMLGQFAQAGRPMFIDQFNFVDNTPGHDNNAVIRPEDTAAFLHAAVCTMAAHPVMGYGLWTTRDYAENPLHNPAFGYGLEGWTLQRAQGAADAALEPLASGDFQLAFADGDQLRQWVPRRHGRLPRTGDALQDQVCVQAEVRTPGVIEVRAGAEPASLAFDATGLQRRCAPIAPAPGESELEVLLLARGGDFALRDVLLFDHVQYGGLYALDGTPAPLLEPVQRMNRDFADGASRCR</sequence>
<organism evidence="2 3">
    <name type="scientific">Arenimonas soli</name>
    <dbReference type="NCBI Taxonomy" id="2269504"/>
    <lineage>
        <taxon>Bacteria</taxon>
        <taxon>Pseudomonadati</taxon>
        <taxon>Pseudomonadota</taxon>
        <taxon>Gammaproteobacteria</taxon>
        <taxon>Lysobacterales</taxon>
        <taxon>Lysobacteraceae</taxon>
        <taxon>Arenimonas</taxon>
    </lineage>
</organism>
<gene>
    <name evidence="2" type="ORF">GCM10011521_21630</name>
</gene>
<proteinExistence type="predicted"/>
<dbReference type="PROSITE" id="PS51257">
    <property type="entry name" value="PROKAR_LIPOPROTEIN"/>
    <property type="match status" value="1"/>
</dbReference>
<protein>
    <recommendedName>
        <fullName evidence="4">Glycoside hydrolase family 42 N-terminal domain-containing protein</fullName>
    </recommendedName>
</protein>
<evidence type="ECO:0008006" key="4">
    <source>
        <dbReference type="Google" id="ProtNLM"/>
    </source>
</evidence>
<dbReference type="InterPro" id="IPR017853">
    <property type="entry name" value="GH"/>
</dbReference>
<dbReference type="Proteomes" id="UP000623419">
    <property type="component" value="Unassembled WGS sequence"/>
</dbReference>
<feature type="chain" id="PRO_5045238043" description="Glycoside hydrolase family 42 N-terminal domain-containing protein" evidence="1">
    <location>
        <begin position="30"/>
        <end position="559"/>
    </location>
</feature>
<dbReference type="RefSeq" id="WP_188664061.1">
    <property type="nucleotide sequence ID" value="NZ_BMKC01000003.1"/>
</dbReference>